<accession>C6W6A0</accession>
<name>C6W6A0_DYAFD</name>
<keyword evidence="1" id="KW-1133">Transmembrane helix</keyword>
<evidence type="ECO:0000259" key="2">
    <source>
        <dbReference type="Pfam" id="PF12158"/>
    </source>
</evidence>
<evidence type="ECO:0000313" key="4">
    <source>
        <dbReference type="Proteomes" id="UP000002011"/>
    </source>
</evidence>
<evidence type="ECO:0000256" key="1">
    <source>
        <dbReference type="SAM" id="Phobius"/>
    </source>
</evidence>
<dbReference type="HOGENOM" id="CLU_142306_0_0_10"/>
<keyword evidence="1" id="KW-0812">Transmembrane</keyword>
<keyword evidence="1" id="KW-0472">Membrane</keyword>
<reference evidence="3 4" key="1">
    <citation type="journal article" date="2009" name="Stand. Genomic Sci.">
        <title>Complete genome sequence of Dyadobacter fermentans type strain (NS114).</title>
        <authorList>
            <person name="Lang E."/>
            <person name="Lapidus A."/>
            <person name="Chertkov O."/>
            <person name="Brettin T."/>
            <person name="Detter J.C."/>
            <person name="Han C."/>
            <person name="Copeland A."/>
            <person name="Glavina Del Rio T."/>
            <person name="Nolan M."/>
            <person name="Chen F."/>
            <person name="Lucas S."/>
            <person name="Tice H."/>
            <person name="Cheng J.F."/>
            <person name="Land M."/>
            <person name="Hauser L."/>
            <person name="Chang Y.J."/>
            <person name="Jeffries C.D."/>
            <person name="Kopitz M."/>
            <person name="Bruce D."/>
            <person name="Goodwin L."/>
            <person name="Pitluck S."/>
            <person name="Ovchinnikova G."/>
            <person name="Pati A."/>
            <person name="Ivanova N."/>
            <person name="Mavrommatis K."/>
            <person name="Chen A."/>
            <person name="Palaniappan K."/>
            <person name="Chain P."/>
            <person name="Bristow J."/>
            <person name="Eisen J.A."/>
            <person name="Markowitz V."/>
            <person name="Hugenholtz P."/>
            <person name="Goker M."/>
            <person name="Rohde M."/>
            <person name="Kyrpides N.C."/>
            <person name="Klenk H.P."/>
        </authorList>
    </citation>
    <scope>NUCLEOTIDE SEQUENCE [LARGE SCALE GENOMIC DNA]</scope>
    <source>
        <strain evidence="4">ATCC 700827 / DSM 18053 / CIP 107007 / KCTC 52180 / NS114</strain>
    </source>
</reference>
<dbReference type="STRING" id="471854.Dfer_1332"/>
<feature type="domain" description="DUF3592" evidence="2">
    <location>
        <begin position="53"/>
        <end position="118"/>
    </location>
</feature>
<feature type="transmembrane region" description="Helical" evidence="1">
    <location>
        <begin position="121"/>
        <end position="141"/>
    </location>
</feature>
<protein>
    <recommendedName>
        <fullName evidence="2">DUF3592 domain-containing protein</fullName>
    </recommendedName>
</protein>
<gene>
    <name evidence="3" type="ordered locus">Dfer_1332</name>
</gene>
<dbReference type="KEGG" id="dfe:Dfer_1332"/>
<dbReference type="eggNOG" id="ENOG503140S">
    <property type="taxonomic scope" value="Bacteria"/>
</dbReference>
<dbReference type="AlphaFoldDB" id="C6W6A0"/>
<dbReference type="Proteomes" id="UP000002011">
    <property type="component" value="Chromosome"/>
</dbReference>
<evidence type="ECO:0000313" key="3">
    <source>
        <dbReference type="EMBL" id="ACT92580.1"/>
    </source>
</evidence>
<keyword evidence="4" id="KW-1185">Reference proteome</keyword>
<dbReference type="Pfam" id="PF12158">
    <property type="entry name" value="DUF3592"/>
    <property type="match status" value="1"/>
</dbReference>
<organism evidence="3 4">
    <name type="scientific">Dyadobacter fermentans (strain ATCC 700827 / DSM 18053 / CIP 107007 / KCTC 52180 / NS114)</name>
    <dbReference type="NCBI Taxonomy" id="471854"/>
    <lineage>
        <taxon>Bacteria</taxon>
        <taxon>Pseudomonadati</taxon>
        <taxon>Bacteroidota</taxon>
        <taxon>Cytophagia</taxon>
        <taxon>Cytophagales</taxon>
        <taxon>Spirosomataceae</taxon>
        <taxon>Dyadobacter</taxon>
    </lineage>
</organism>
<dbReference type="InterPro" id="IPR021994">
    <property type="entry name" value="DUF3592"/>
</dbReference>
<sequence length="154" mass="17412">MALMPEMMETSKGVPGFALFTLLFFTVGAVFAVISYTIYRNNQNLIEHGIETTGVVIDLHRLKPREYPLAPSIRFVKKGGSEHVFHSSEARNPPAYQIGEQVTLYYDPADPDNVHLEGNYLFVYVFAGMAAMFWLFSIWNIGSAVREIFQWIAG</sequence>
<dbReference type="EMBL" id="CP001619">
    <property type="protein sequence ID" value="ACT92580.1"/>
    <property type="molecule type" value="Genomic_DNA"/>
</dbReference>
<proteinExistence type="predicted"/>